<keyword evidence="4" id="KW-0067">ATP-binding</keyword>
<evidence type="ECO:0000256" key="6">
    <source>
        <dbReference type="ARBA" id="ARBA00038999"/>
    </source>
</evidence>
<evidence type="ECO:0000259" key="7">
    <source>
        <dbReference type="PROSITE" id="PS50011"/>
    </source>
</evidence>
<evidence type="ECO:0000313" key="8">
    <source>
        <dbReference type="Proteomes" id="UP000887540"/>
    </source>
</evidence>
<proteinExistence type="inferred from homology"/>
<dbReference type="Pfam" id="PF00069">
    <property type="entry name" value="Pkinase"/>
    <property type="match status" value="1"/>
</dbReference>
<dbReference type="WBParaSite" id="ACRNAN_scaffold482.g27582.t1">
    <property type="protein sequence ID" value="ACRNAN_scaffold482.g27582.t1"/>
    <property type="gene ID" value="ACRNAN_scaffold482.g27582"/>
</dbReference>
<evidence type="ECO:0000256" key="2">
    <source>
        <dbReference type="ARBA" id="ARBA00022741"/>
    </source>
</evidence>
<keyword evidence="3" id="KW-0418">Kinase</keyword>
<dbReference type="InterPro" id="IPR011009">
    <property type="entry name" value="Kinase-like_dom_sf"/>
</dbReference>
<dbReference type="Gene3D" id="3.30.200.20">
    <property type="entry name" value="Phosphorylase Kinase, domain 1"/>
    <property type="match status" value="1"/>
</dbReference>
<feature type="domain" description="Protein kinase" evidence="7">
    <location>
        <begin position="1"/>
        <end position="253"/>
    </location>
</feature>
<comment type="similarity">
    <text evidence="5">Belongs to the protein kinase superfamily. STE Ser/Thr protein kinase family. MAP kinase kinase subfamily.</text>
</comment>
<dbReference type="Gene3D" id="1.10.510.10">
    <property type="entry name" value="Transferase(Phosphotransferase) domain 1"/>
    <property type="match status" value="1"/>
</dbReference>
<evidence type="ECO:0000256" key="4">
    <source>
        <dbReference type="ARBA" id="ARBA00022840"/>
    </source>
</evidence>
<dbReference type="PROSITE" id="PS50011">
    <property type="entry name" value="PROTEIN_KINASE_DOM"/>
    <property type="match status" value="1"/>
</dbReference>
<dbReference type="GO" id="GO:0004708">
    <property type="term" value="F:MAP kinase kinase activity"/>
    <property type="evidence" value="ECO:0007669"/>
    <property type="project" value="UniProtKB-EC"/>
</dbReference>
<dbReference type="GO" id="GO:0005524">
    <property type="term" value="F:ATP binding"/>
    <property type="evidence" value="ECO:0007669"/>
    <property type="project" value="UniProtKB-KW"/>
</dbReference>
<evidence type="ECO:0000256" key="5">
    <source>
        <dbReference type="ARBA" id="ARBA00038035"/>
    </source>
</evidence>
<sequence length="586" mass="68966">MLVIKFVPIKYSRYMDLENKEAVKYLLREVDAHKALQSSPNIVSFYGFGINQGRLLIAMELMSMPLSTFYKNVHSKEVEFPEWLLGKVAVAVLKALIACKEQRIIHRDVKPDNILLNDQGQIKLCDFGISRKLNADSMASTNIGTLFYIPPERMNTETPIEKYDVRSEVWSLGMTLAELALGRHPLLRKHEKVIDPIVQMNIPIRIQGAQADKIVQECLGDCYSDIAKIFVYSCLEKLEKRPKFNDLCNYEFFKTNENPEIDRVAKEVCRFKKDIVNVLVFGNDWDIIFLNTTAMLFSHPDLWDAVTSNWPTCLINENKLNLVDPNRPSWWDRLPFSKKEYIKWEKIREVRQQIEKDEFYHIWTDKIEICFISARLINTKEAEEKANKVVESIVSSMQEFAIPEAFAGMNDGIVEEDRRDELKRNIKKIENAIKKFQKIDAIIFVDRDYTEFPIYYQQEVEKLLSLSHLNVAKNNCFFICHDDVHVITHEVMQRLRKFYEKLQEKGIQIPRPENLHQFHYVSTKVYYHKSQGKEISNAILEDLNTQWYNTKMNLERMFDQLYENTKNNRKYSPSRVSYSRDDKRTC</sequence>
<dbReference type="EC" id="2.7.12.2" evidence="6"/>
<protein>
    <recommendedName>
        <fullName evidence="6">mitogen-activated protein kinase kinase</fullName>
        <ecNumber evidence="6">2.7.12.2</ecNumber>
    </recommendedName>
</protein>
<dbReference type="PANTHER" id="PTHR48013:SF15">
    <property type="entry name" value="DUAL SPECIFICITY MITOGEN-ACTIVATED PROTEIN KINASE KINASE 4"/>
    <property type="match status" value="1"/>
</dbReference>
<keyword evidence="2" id="KW-0547">Nucleotide-binding</keyword>
<dbReference type="InterPro" id="IPR000719">
    <property type="entry name" value="Prot_kinase_dom"/>
</dbReference>
<accession>A0A914E0M8</accession>
<dbReference type="AlphaFoldDB" id="A0A914E0M8"/>
<dbReference type="Proteomes" id="UP000887540">
    <property type="component" value="Unplaced"/>
</dbReference>
<dbReference type="InterPro" id="IPR008271">
    <property type="entry name" value="Ser/Thr_kinase_AS"/>
</dbReference>
<evidence type="ECO:0000256" key="1">
    <source>
        <dbReference type="ARBA" id="ARBA00022679"/>
    </source>
</evidence>
<keyword evidence="8" id="KW-1185">Reference proteome</keyword>
<dbReference type="SMART" id="SM00220">
    <property type="entry name" value="S_TKc"/>
    <property type="match status" value="1"/>
</dbReference>
<dbReference type="PANTHER" id="PTHR48013">
    <property type="entry name" value="DUAL SPECIFICITY MITOGEN-ACTIVATED PROTEIN KINASE KINASE 5-RELATED"/>
    <property type="match status" value="1"/>
</dbReference>
<dbReference type="SUPFAM" id="SSF56112">
    <property type="entry name" value="Protein kinase-like (PK-like)"/>
    <property type="match status" value="1"/>
</dbReference>
<name>A0A914E0M8_9BILA</name>
<evidence type="ECO:0000256" key="3">
    <source>
        <dbReference type="ARBA" id="ARBA00022777"/>
    </source>
</evidence>
<evidence type="ECO:0000313" key="9">
    <source>
        <dbReference type="WBParaSite" id="ACRNAN_scaffold482.g27582.t1"/>
    </source>
</evidence>
<organism evidence="8 9">
    <name type="scientific">Acrobeloides nanus</name>
    <dbReference type="NCBI Taxonomy" id="290746"/>
    <lineage>
        <taxon>Eukaryota</taxon>
        <taxon>Metazoa</taxon>
        <taxon>Ecdysozoa</taxon>
        <taxon>Nematoda</taxon>
        <taxon>Chromadorea</taxon>
        <taxon>Rhabditida</taxon>
        <taxon>Tylenchina</taxon>
        <taxon>Cephalobomorpha</taxon>
        <taxon>Cephaloboidea</taxon>
        <taxon>Cephalobidae</taxon>
        <taxon>Acrobeloides</taxon>
    </lineage>
</organism>
<dbReference type="PROSITE" id="PS00108">
    <property type="entry name" value="PROTEIN_KINASE_ST"/>
    <property type="match status" value="1"/>
</dbReference>
<reference evidence="9" key="1">
    <citation type="submission" date="2022-11" db="UniProtKB">
        <authorList>
            <consortium name="WormBaseParasite"/>
        </authorList>
    </citation>
    <scope>IDENTIFICATION</scope>
</reference>
<keyword evidence="1" id="KW-0808">Transferase</keyword>